<dbReference type="PROSITE" id="PS50176">
    <property type="entry name" value="ARM_REPEAT"/>
    <property type="match status" value="3"/>
</dbReference>
<dbReference type="InterPro" id="IPR003613">
    <property type="entry name" value="Ubox_domain"/>
</dbReference>
<evidence type="ECO:0000256" key="6">
    <source>
        <dbReference type="ARBA" id="ARBA00022737"/>
    </source>
</evidence>
<dbReference type="AlphaFoldDB" id="A0AAN9QMP7"/>
<protein>
    <recommendedName>
        <fullName evidence="8">U-box domain-containing protein 12</fullName>
        <ecNumber evidence="4">2.3.2.27</ecNumber>
    </recommendedName>
    <alternativeName>
        <fullName evidence="9">Plant U-box protein 12</fullName>
    </alternativeName>
    <alternativeName>
        <fullName evidence="10">RING-type E3 ubiquitin transferase PUB12</fullName>
    </alternativeName>
</protein>
<evidence type="ECO:0000256" key="4">
    <source>
        <dbReference type="ARBA" id="ARBA00012483"/>
    </source>
</evidence>
<comment type="function">
    <text evidence="2">Functions as an E3 ubiquitin ligase.</text>
</comment>
<proteinExistence type="predicted"/>
<keyword evidence="12" id="KW-0175">Coiled coil</keyword>
<feature type="region of interest" description="Disordered" evidence="13">
    <location>
        <begin position="351"/>
        <end position="409"/>
    </location>
</feature>
<dbReference type="InterPro" id="IPR013083">
    <property type="entry name" value="Znf_RING/FYVE/PHD"/>
</dbReference>
<evidence type="ECO:0000256" key="7">
    <source>
        <dbReference type="ARBA" id="ARBA00022786"/>
    </source>
</evidence>
<gene>
    <name evidence="15" type="ORF">VNO77_17424</name>
</gene>
<feature type="repeat" description="ARM" evidence="11">
    <location>
        <begin position="675"/>
        <end position="716"/>
    </location>
</feature>
<dbReference type="InterPro" id="IPR045210">
    <property type="entry name" value="RING-Ubox_PUB"/>
</dbReference>
<evidence type="ECO:0000256" key="1">
    <source>
        <dbReference type="ARBA" id="ARBA00000900"/>
    </source>
</evidence>
<dbReference type="SMART" id="SM00504">
    <property type="entry name" value="Ubox"/>
    <property type="match status" value="1"/>
</dbReference>
<organism evidence="15 16">
    <name type="scientific">Canavalia gladiata</name>
    <name type="common">Sword bean</name>
    <name type="synonym">Dolichos gladiatus</name>
    <dbReference type="NCBI Taxonomy" id="3824"/>
    <lineage>
        <taxon>Eukaryota</taxon>
        <taxon>Viridiplantae</taxon>
        <taxon>Streptophyta</taxon>
        <taxon>Embryophyta</taxon>
        <taxon>Tracheophyta</taxon>
        <taxon>Spermatophyta</taxon>
        <taxon>Magnoliopsida</taxon>
        <taxon>eudicotyledons</taxon>
        <taxon>Gunneridae</taxon>
        <taxon>Pentapetalae</taxon>
        <taxon>rosids</taxon>
        <taxon>fabids</taxon>
        <taxon>Fabales</taxon>
        <taxon>Fabaceae</taxon>
        <taxon>Papilionoideae</taxon>
        <taxon>50 kb inversion clade</taxon>
        <taxon>NPAAA clade</taxon>
        <taxon>indigoferoid/millettioid clade</taxon>
        <taxon>Phaseoleae</taxon>
        <taxon>Canavalia</taxon>
    </lineage>
</organism>
<dbReference type="PROSITE" id="PS51698">
    <property type="entry name" value="U_BOX"/>
    <property type="match status" value="1"/>
</dbReference>
<dbReference type="Proteomes" id="UP001367508">
    <property type="component" value="Unassembled WGS sequence"/>
</dbReference>
<evidence type="ECO:0000256" key="12">
    <source>
        <dbReference type="SAM" id="Coils"/>
    </source>
</evidence>
<keyword evidence="5" id="KW-0808">Transferase</keyword>
<dbReference type="EMBL" id="JAYMYQ010000004">
    <property type="protein sequence ID" value="KAK7336873.1"/>
    <property type="molecule type" value="Genomic_DNA"/>
</dbReference>
<dbReference type="FunFam" id="3.30.40.10:FF:000114">
    <property type="entry name" value="RING-type E3 ubiquitin transferase"/>
    <property type="match status" value="1"/>
</dbReference>
<dbReference type="GO" id="GO:0061630">
    <property type="term" value="F:ubiquitin protein ligase activity"/>
    <property type="evidence" value="ECO:0007669"/>
    <property type="project" value="UniProtKB-EC"/>
</dbReference>
<keyword evidence="16" id="KW-1185">Reference proteome</keyword>
<feature type="domain" description="U-box" evidence="14">
    <location>
        <begin position="241"/>
        <end position="315"/>
    </location>
</feature>
<dbReference type="FunFam" id="1.25.10.10:FF:000082">
    <property type="entry name" value="RING-type E3 ubiquitin transferase"/>
    <property type="match status" value="1"/>
</dbReference>
<evidence type="ECO:0000256" key="10">
    <source>
        <dbReference type="ARBA" id="ARBA00076227"/>
    </source>
</evidence>
<dbReference type="Gene3D" id="1.25.10.10">
    <property type="entry name" value="Leucine-rich Repeat Variant"/>
    <property type="match status" value="2"/>
</dbReference>
<dbReference type="CDD" id="cd16664">
    <property type="entry name" value="RING-Ubox_PUB"/>
    <property type="match status" value="1"/>
</dbReference>
<comment type="pathway">
    <text evidence="3">Protein modification; protein ubiquitination.</text>
</comment>
<evidence type="ECO:0000256" key="9">
    <source>
        <dbReference type="ARBA" id="ARBA00075465"/>
    </source>
</evidence>
<evidence type="ECO:0000256" key="11">
    <source>
        <dbReference type="PROSITE-ProRule" id="PRU00259"/>
    </source>
</evidence>
<keyword evidence="7" id="KW-0833">Ubl conjugation pathway</keyword>
<feature type="compositionally biased region" description="Basic and acidic residues" evidence="13">
    <location>
        <begin position="364"/>
        <end position="390"/>
    </location>
</feature>
<dbReference type="InterPro" id="IPR057314">
    <property type="entry name" value="PUB2-4-like_N"/>
</dbReference>
<dbReference type="InterPro" id="IPR000225">
    <property type="entry name" value="Armadillo"/>
</dbReference>
<dbReference type="Pfam" id="PF04564">
    <property type="entry name" value="U-box"/>
    <property type="match status" value="1"/>
</dbReference>
<evidence type="ECO:0000256" key="3">
    <source>
        <dbReference type="ARBA" id="ARBA00004906"/>
    </source>
</evidence>
<feature type="repeat" description="ARM" evidence="11">
    <location>
        <begin position="634"/>
        <end position="676"/>
    </location>
</feature>
<dbReference type="EC" id="2.3.2.27" evidence="4"/>
<evidence type="ECO:0000313" key="15">
    <source>
        <dbReference type="EMBL" id="KAK7336873.1"/>
    </source>
</evidence>
<keyword evidence="6" id="KW-0677">Repeat</keyword>
<dbReference type="PANTHER" id="PTHR23315:SF278">
    <property type="entry name" value="U-BOX DOMAIN-CONTAINING PROTEIN 3"/>
    <property type="match status" value="1"/>
</dbReference>
<dbReference type="Gene3D" id="3.30.40.10">
    <property type="entry name" value="Zinc/RING finger domain, C3HC4 (zinc finger)"/>
    <property type="match status" value="1"/>
</dbReference>
<feature type="repeat" description="ARM" evidence="11">
    <location>
        <begin position="552"/>
        <end position="594"/>
    </location>
</feature>
<dbReference type="SMART" id="SM00185">
    <property type="entry name" value="ARM"/>
    <property type="match status" value="5"/>
</dbReference>
<dbReference type="InterPro" id="IPR016024">
    <property type="entry name" value="ARM-type_fold"/>
</dbReference>
<dbReference type="Pfam" id="PF25598">
    <property type="entry name" value="ARM_PUB"/>
    <property type="match status" value="1"/>
</dbReference>
<comment type="catalytic activity">
    <reaction evidence="1">
        <text>S-ubiquitinyl-[E2 ubiquitin-conjugating enzyme]-L-cysteine + [acceptor protein]-L-lysine = [E2 ubiquitin-conjugating enzyme]-L-cysteine + N(6)-ubiquitinyl-[acceptor protein]-L-lysine.</text>
        <dbReference type="EC" id="2.3.2.27"/>
    </reaction>
</comment>
<feature type="compositionally biased region" description="Low complexity" evidence="13">
    <location>
        <begin position="391"/>
        <end position="409"/>
    </location>
</feature>
<name>A0AAN9QMP7_CANGL</name>
<sequence>MHIAGKTDTTSVKCLINSISRLIHLVSCQTMKPMPLQKNCNNMVGVLKHLKPVLDDVVDYKFFLDENLYRECEELDMLVNEGREFIEKWGPKMSKIQSVLQSGELLIKLQRISHNICHMIVGSVKLPSSISVSANIQHYMQELQCLKKEPAMIFIEEALRHQRDNIEPCYDHLKEIVELLKFTSNQELLKESIAVEKERLNAEANKAKGDLDDIVQIVNLVCNLRDYVMKIECLDVKSGVLIPPYFRCPLSLELMSDPVIVASGQTYDRQSIQKWLDHGLTVCPKTHQKLIHTILITNYTVKAMIVNWCEDNNVKLTSNSKHSNSAHISSPSDHLLHQDFDHVCSFESLDSSNSNSNQTGSAFEKQKDENSFRSTRESNRCQHRVTDKSEQQSPAPSCSSSRSESFSSSISSSDYVLPLSKEVSRMSNKQQNVELSGEITNGRPASPTCKDSGNFPWLSGKQFDSPGLKLGMIDNGNKYNENNNNIITSHSKVDSHPVSNLGSDELITTSHVYELIEDLHSPSYETQTAAAEELRICTKHNMENRIIVGRCGAIMPLLSLLYSDMKITQEHAVTALLNLSIIENNKALIMESGAIEPLIHVLQTGNDGARENSAATLFSLSVIDSYKAKIGRSGAVKALVDLLASGTLRGRKDAATALFNLSIFHENKARIVQAGAVKFLVVLLDPADGMVDKAVALLANLSTIAEGRLEIAKEGGIPLLVEIVESGSQRGKENAASVILQLCLYSRKFCILVLQEGAVPPLVALSQSGTPRAKEKAQQLLSHFRNQREGTMGKGKP</sequence>
<reference evidence="15 16" key="1">
    <citation type="submission" date="2024-01" db="EMBL/GenBank/DDBJ databases">
        <title>The genomes of 5 underutilized Papilionoideae crops provide insights into root nodulation and disease resistanc.</title>
        <authorList>
            <person name="Jiang F."/>
        </authorList>
    </citation>
    <scope>NUCLEOTIDE SEQUENCE [LARGE SCALE GENOMIC DNA]</scope>
    <source>
        <strain evidence="15">LVBAO_FW01</strain>
        <tissue evidence="15">Leaves</tissue>
    </source>
</reference>
<evidence type="ECO:0000256" key="13">
    <source>
        <dbReference type="SAM" id="MobiDB-lite"/>
    </source>
</evidence>
<dbReference type="InterPro" id="IPR011989">
    <property type="entry name" value="ARM-like"/>
</dbReference>
<evidence type="ECO:0000256" key="5">
    <source>
        <dbReference type="ARBA" id="ARBA00022679"/>
    </source>
</evidence>
<evidence type="ECO:0000313" key="16">
    <source>
        <dbReference type="Proteomes" id="UP001367508"/>
    </source>
</evidence>
<dbReference type="SUPFAM" id="SSF48371">
    <property type="entry name" value="ARM repeat"/>
    <property type="match status" value="1"/>
</dbReference>
<dbReference type="InterPro" id="IPR058678">
    <property type="entry name" value="ARM_PUB"/>
</dbReference>
<evidence type="ECO:0000256" key="8">
    <source>
        <dbReference type="ARBA" id="ARBA00074389"/>
    </source>
</evidence>
<feature type="coiled-coil region" evidence="12">
    <location>
        <begin position="185"/>
        <end position="217"/>
    </location>
</feature>
<dbReference type="GO" id="GO:0016567">
    <property type="term" value="P:protein ubiquitination"/>
    <property type="evidence" value="ECO:0007669"/>
    <property type="project" value="InterPro"/>
</dbReference>
<dbReference type="SUPFAM" id="SSF57850">
    <property type="entry name" value="RING/U-box"/>
    <property type="match status" value="1"/>
</dbReference>
<evidence type="ECO:0000256" key="2">
    <source>
        <dbReference type="ARBA" id="ARBA00003861"/>
    </source>
</evidence>
<dbReference type="Pfam" id="PF25240">
    <property type="entry name" value="PUB2_N"/>
    <property type="match status" value="1"/>
</dbReference>
<dbReference type="PANTHER" id="PTHR23315">
    <property type="entry name" value="U BOX DOMAIN-CONTAINING"/>
    <property type="match status" value="1"/>
</dbReference>
<comment type="caution">
    <text evidence="15">The sequence shown here is derived from an EMBL/GenBank/DDBJ whole genome shotgun (WGS) entry which is preliminary data.</text>
</comment>
<evidence type="ECO:0000259" key="14">
    <source>
        <dbReference type="PROSITE" id="PS51698"/>
    </source>
</evidence>
<accession>A0AAN9QMP7</accession>